<name>X1S880_9ZZZZ</name>
<feature type="non-terminal residue" evidence="2">
    <location>
        <position position="1"/>
    </location>
</feature>
<evidence type="ECO:0000313" key="2">
    <source>
        <dbReference type="EMBL" id="GAI75316.1"/>
    </source>
</evidence>
<proteinExistence type="predicted"/>
<protein>
    <recommendedName>
        <fullName evidence="1">YegS/DAGK C-terminal domain-containing protein</fullName>
    </recommendedName>
</protein>
<dbReference type="Gene3D" id="2.60.200.40">
    <property type="match status" value="1"/>
</dbReference>
<accession>X1S880</accession>
<gene>
    <name evidence="2" type="ORF">S12H4_20429</name>
</gene>
<organism evidence="2">
    <name type="scientific">marine sediment metagenome</name>
    <dbReference type="NCBI Taxonomy" id="412755"/>
    <lineage>
        <taxon>unclassified sequences</taxon>
        <taxon>metagenomes</taxon>
        <taxon>ecological metagenomes</taxon>
    </lineage>
</organism>
<reference evidence="2" key="1">
    <citation type="journal article" date="2014" name="Front. Microbiol.">
        <title>High frequency of phylogenetically diverse reductive dehalogenase-homologous genes in deep subseafloor sedimentary metagenomes.</title>
        <authorList>
            <person name="Kawai M."/>
            <person name="Futagami T."/>
            <person name="Toyoda A."/>
            <person name="Takaki Y."/>
            <person name="Nishi S."/>
            <person name="Hori S."/>
            <person name="Arai W."/>
            <person name="Tsubouchi T."/>
            <person name="Morono Y."/>
            <person name="Uchiyama I."/>
            <person name="Ito T."/>
            <person name="Fujiyama A."/>
            <person name="Inagaki F."/>
            <person name="Takami H."/>
        </authorList>
    </citation>
    <scope>NUCLEOTIDE SEQUENCE</scope>
    <source>
        <strain evidence="2">Expedition CK06-06</strain>
    </source>
</reference>
<feature type="domain" description="YegS/DAGK C-terminal" evidence="1">
    <location>
        <begin position="2"/>
        <end position="159"/>
    </location>
</feature>
<dbReference type="Pfam" id="PF19279">
    <property type="entry name" value="YegS_C"/>
    <property type="match status" value="1"/>
</dbReference>
<dbReference type="AlphaFoldDB" id="X1S880"/>
<comment type="caution">
    <text evidence="2">The sequence shown here is derived from an EMBL/GenBank/DDBJ whole genome shotgun (WGS) entry which is preliminary data.</text>
</comment>
<dbReference type="InterPro" id="IPR016064">
    <property type="entry name" value="NAD/diacylglycerol_kinase_sf"/>
</dbReference>
<evidence type="ECO:0000259" key="1">
    <source>
        <dbReference type="Pfam" id="PF19279"/>
    </source>
</evidence>
<sequence>GVGIGIDAQAARDVLGMNHLRGTTAYLYAAVKEVILFKAFPVKLVGKGWTEEREFISIGIANGKYSGGGFKLAPRAEIDDGLLDIAAIEDFPSRIKRLVNLPRARKGTHLGLAEVHYHQDPKVTVSSPTKLVAHIDGEVYRLPKSPFEITVAAKMLHVIATPSQSGPSS</sequence>
<dbReference type="SUPFAM" id="SSF111331">
    <property type="entry name" value="NAD kinase/diacylglycerol kinase-like"/>
    <property type="match status" value="1"/>
</dbReference>
<dbReference type="EMBL" id="BARW01010363">
    <property type="protein sequence ID" value="GAI75316.1"/>
    <property type="molecule type" value="Genomic_DNA"/>
</dbReference>
<dbReference type="InterPro" id="IPR045540">
    <property type="entry name" value="YegS/DAGK_C"/>
</dbReference>